<dbReference type="PROSITE" id="PS51186">
    <property type="entry name" value="GNAT"/>
    <property type="match status" value="1"/>
</dbReference>
<evidence type="ECO:0000256" key="2">
    <source>
        <dbReference type="ARBA" id="ARBA00023315"/>
    </source>
</evidence>
<keyword evidence="6" id="KW-1185">Reference proteome</keyword>
<protein>
    <recommendedName>
        <fullName evidence="4">N-acetyltransferase domain-containing protein</fullName>
    </recommendedName>
</protein>
<comment type="caution">
    <text evidence="5">The sequence shown here is derived from an EMBL/GenBank/DDBJ whole genome shotgun (WGS) entry which is preliminary data.</text>
</comment>
<gene>
    <name evidence="5" type="ORF">TrRE_jg13623</name>
</gene>
<evidence type="ECO:0000256" key="1">
    <source>
        <dbReference type="ARBA" id="ARBA00022679"/>
    </source>
</evidence>
<name>A0A9W7DRT2_9STRA</name>
<sequence length="131" mass="14946">MRDYRRLGLGNELMTQLHHQMSVHHNVGKVGLHVRISNGAATKLYEESMGYEVEEVIKGYYQDGEDAYLMTKPLERKSPANAAFSMEEFHADLHRQKKSQPQKVKVMSNGEDQVFALPRILRGEGKEALAF</sequence>
<dbReference type="GO" id="GO:0004596">
    <property type="term" value="F:protein-N-terminal amino-acid acetyltransferase activity"/>
    <property type="evidence" value="ECO:0007669"/>
    <property type="project" value="InterPro"/>
</dbReference>
<feature type="domain" description="N-acetyltransferase" evidence="4">
    <location>
        <begin position="1"/>
        <end position="75"/>
    </location>
</feature>
<dbReference type="OrthoDB" id="25586at2759"/>
<dbReference type="PANTHER" id="PTHR23091">
    <property type="entry name" value="N-TERMINAL ACETYLTRANSFERASE"/>
    <property type="match status" value="1"/>
</dbReference>
<dbReference type="Proteomes" id="UP001165082">
    <property type="component" value="Unassembled WGS sequence"/>
</dbReference>
<dbReference type="InterPro" id="IPR016181">
    <property type="entry name" value="Acyl_CoA_acyltransferase"/>
</dbReference>
<dbReference type="InterPro" id="IPR000182">
    <property type="entry name" value="GNAT_dom"/>
</dbReference>
<keyword evidence="2" id="KW-0012">Acyltransferase</keyword>
<comment type="similarity">
    <text evidence="3">Belongs to the acetyltransferase family. ARD1 subfamily.</text>
</comment>
<evidence type="ECO:0000313" key="5">
    <source>
        <dbReference type="EMBL" id="GMH51935.1"/>
    </source>
</evidence>
<proteinExistence type="inferred from homology"/>
<dbReference type="Gene3D" id="3.40.630.30">
    <property type="match status" value="1"/>
</dbReference>
<dbReference type="Pfam" id="PF00583">
    <property type="entry name" value="Acetyltransf_1"/>
    <property type="match status" value="1"/>
</dbReference>
<evidence type="ECO:0000313" key="6">
    <source>
        <dbReference type="Proteomes" id="UP001165082"/>
    </source>
</evidence>
<dbReference type="GO" id="GO:0031415">
    <property type="term" value="C:NatA complex"/>
    <property type="evidence" value="ECO:0007669"/>
    <property type="project" value="InterPro"/>
</dbReference>
<evidence type="ECO:0000259" key="4">
    <source>
        <dbReference type="PROSITE" id="PS51186"/>
    </source>
</evidence>
<organism evidence="5 6">
    <name type="scientific">Triparma retinervis</name>
    <dbReference type="NCBI Taxonomy" id="2557542"/>
    <lineage>
        <taxon>Eukaryota</taxon>
        <taxon>Sar</taxon>
        <taxon>Stramenopiles</taxon>
        <taxon>Ochrophyta</taxon>
        <taxon>Bolidophyceae</taxon>
        <taxon>Parmales</taxon>
        <taxon>Triparmaceae</taxon>
        <taxon>Triparma</taxon>
    </lineage>
</organism>
<dbReference type="EMBL" id="BRXZ01003297">
    <property type="protein sequence ID" value="GMH51935.1"/>
    <property type="molecule type" value="Genomic_DNA"/>
</dbReference>
<dbReference type="AlphaFoldDB" id="A0A9W7DRT2"/>
<dbReference type="InterPro" id="IPR045047">
    <property type="entry name" value="Ard1-like"/>
</dbReference>
<keyword evidence="1" id="KW-0808">Transferase</keyword>
<evidence type="ECO:0000256" key="3">
    <source>
        <dbReference type="ARBA" id="ARBA00025786"/>
    </source>
</evidence>
<reference evidence="5" key="1">
    <citation type="submission" date="2022-07" db="EMBL/GenBank/DDBJ databases">
        <title>Genome analysis of Parmales, a sister group of diatoms, reveals the evolutionary specialization of diatoms from phago-mixotrophs to photoautotrophs.</title>
        <authorList>
            <person name="Ban H."/>
            <person name="Sato S."/>
            <person name="Yoshikawa S."/>
            <person name="Kazumasa Y."/>
            <person name="Nakamura Y."/>
            <person name="Ichinomiya M."/>
            <person name="Saitoh K."/>
            <person name="Sato N."/>
            <person name="Blanc-Mathieu R."/>
            <person name="Endo H."/>
            <person name="Kuwata A."/>
            <person name="Ogata H."/>
        </authorList>
    </citation>
    <scope>NUCLEOTIDE SEQUENCE</scope>
</reference>
<dbReference type="PANTHER" id="PTHR23091:SF4">
    <property type="entry name" value="N-TERMINAL AMINO-ACID N(ALPHA)-ACETYLTRANSFERASE NATA"/>
    <property type="match status" value="1"/>
</dbReference>
<dbReference type="SUPFAM" id="SSF55729">
    <property type="entry name" value="Acyl-CoA N-acyltransferases (Nat)"/>
    <property type="match status" value="1"/>
</dbReference>
<accession>A0A9W7DRT2</accession>